<evidence type="ECO:0008006" key="4">
    <source>
        <dbReference type="Google" id="ProtNLM"/>
    </source>
</evidence>
<reference evidence="2 3" key="1">
    <citation type="submission" date="2019-02" db="EMBL/GenBank/DDBJ databases">
        <authorList>
            <consortium name="Pathogen Informatics"/>
        </authorList>
    </citation>
    <scope>NUCLEOTIDE SEQUENCE [LARGE SCALE GENOMIC DNA]</scope>
    <source>
        <strain evidence="2 3">3012STDY6944375</strain>
    </source>
</reference>
<evidence type="ECO:0000256" key="1">
    <source>
        <dbReference type="SAM" id="SignalP"/>
    </source>
</evidence>
<feature type="signal peptide" evidence="1">
    <location>
        <begin position="1"/>
        <end position="21"/>
    </location>
</feature>
<dbReference type="KEGG" id="ctai:NCTC12078_01217"/>
<name>A0A4U8WAV9_9FLAO</name>
<feature type="chain" id="PRO_5020454433" description="Lipoprotein" evidence="1">
    <location>
        <begin position="22"/>
        <end position="248"/>
    </location>
</feature>
<organism evidence="2 3">
    <name type="scientific">Chryseobacterium taihuense</name>
    <dbReference type="NCBI Taxonomy" id="1141221"/>
    <lineage>
        <taxon>Bacteria</taxon>
        <taxon>Pseudomonadati</taxon>
        <taxon>Bacteroidota</taxon>
        <taxon>Flavobacteriia</taxon>
        <taxon>Flavobacteriales</taxon>
        <taxon>Weeksellaceae</taxon>
        <taxon>Chryseobacterium group</taxon>
        <taxon>Chryseobacterium</taxon>
    </lineage>
</organism>
<accession>A0A4U8WAV9</accession>
<gene>
    <name evidence="2" type="ORF">NCTC12078_01217</name>
</gene>
<evidence type="ECO:0000313" key="2">
    <source>
        <dbReference type="EMBL" id="VFB03223.1"/>
    </source>
</evidence>
<dbReference type="PROSITE" id="PS51257">
    <property type="entry name" value="PROKAR_LIPOPROTEIN"/>
    <property type="match status" value="1"/>
</dbReference>
<dbReference type="AlphaFoldDB" id="A0A4U8WAV9"/>
<dbReference type="Proteomes" id="UP000290013">
    <property type="component" value="Chromosome"/>
</dbReference>
<evidence type="ECO:0000313" key="3">
    <source>
        <dbReference type="Proteomes" id="UP000290013"/>
    </source>
</evidence>
<keyword evidence="1" id="KW-0732">Signal</keyword>
<dbReference type="RefSeq" id="WP_130913891.1">
    <property type="nucleotide sequence ID" value="NZ_LR215974.1"/>
</dbReference>
<sequence>MKKLFLLCVTAILLVACQSKSDKVQQFVKIYNNSSKMMTSSVIKSTTASSKSPESIDIEVNTNTDSDDIETGLLTSALPELIGQAIKSEKIGKELLDSGVKFNLKVYGSNTKVILEEVIDNSKLNKNIDFKAIASGKKPNNVELNQMLDAFNRNLPIVDESTGTKIMSIKADENNNIVYTCEVTDSFASMIKVDGAEQMIKDEMLRSPQIQQIFQKTSVLGVNNIKYLYNDSKGNLIKEITITKQDLK</sequence>
<protein>
    <recommendedName>
        <fullName evidence="4">Lipoprotein</fullName>
    </recommendedName>
</protein>
<proteinExistence type="predicted"/>
<dbReference type="EMBL" id="LR215974">
    <property type="protein sequence ID" value="VFB03223.1"/>
    <property type="molecule type" value="Genomic_DNA"/>
</dbReference>